<dbReference type="AlphaFoldDB" id="A0A9N7V302"/>
<feature type="compositionally biased region" description="Basic and acidic residues" evidence="1">
    <location>
        <begin position="229"/>
        <end position="245"/>
    </location>
</feature>
<feature type="region of interest" description="Disordered" evidence="1">
    <location>
        <begin position="107"/>
        <end position="139"/>
    </location>
</feature>
<protein>
    <submittedName>
        <fullName evidence="2">Uncharacterized protein</fullName>
    </submittedName>
</protein>
<evidence type="ECO:0000313" key="3">
    <source>
        <dbReference type="Proteomes" id="UP001153269"/>
    </source>
</evidence>
<reference evidence="2" key="1">
    <citation type="submission" date="2020-03" db="EMBL/GenBank/DDBJ databases">
        <authorList>
            <person name="Weist P."/>
        </authorList>
    </citation>
    <scope>NUCLEOTIDE SEQUENCE</scope>
</reference>
<dbReference type="Proteomes" id="UP001153269">
    <property type="component" value="Unassembled WGS sequence"/>
</dbReference>
<accession>A0A9N7V302</accession>
<sequence>MKKHPSVYGADSSDVYMESDHSSALLTSPQSEITQVLTCLCVQHHTGHMLRVSAGDKMTDSTSDVTARVYGIATSETQPPHLDPSAPLPPPTLYPSRAPRPDLIIPGPLASPPPGRATGGLDDKKTTHVGNEEDRFTDGTKKGMKYTVNAAVANPSVWGQRSRPGLAGATGEQMRTVGARFNLAKRYRMWCAPVPGKDELNFSHCSSDSSFRRMESRHDMPSYGTKPSHRTDRDHIGAKESRRNK</sequence>
<dbReference type="EMBL" id="CADEAL010003002">
    <property type="protein sequence ID" value="CAB1443144.1"/>
    <property type="molecule type" value="Genomic_DNA"/>
</dbReference>
<feature type="compositionally biased region" description="Basic and acidic residues" evidence="1">
    <location>
        <begin position="121"/>
        <end position="139"/>
    </location>
</feature>
<feature type="region of interest" description="Disordered" evidence="1">
    <location>
        <begin position="202"/>
        <end position="245"/>
    </location>
</feature>
<evidence type="ECO:0000313" key="2">
    <source>
        <dbReference type="EMBL" id="CAB1443144.1"/>
    </source>
</evidence>
<gene>
    <name evidence="2" type="ORF">PLEPLA_LOCUS30859</name>
</gene>
<evidence type="ECO:0000256" key="1">
    <source>
        <dbReference type="SAM" id="MobiDB-lite"/>
    </source>
</evidence>
<name>A0A9N7V302_PLEPL</name>
<comment type="caution">
    <text evidence="2">The sequence shown here is derived from an EMBL/GenBank/DDBJ whole genome shotgun (WGS) entry which is preliminary data.</text>
</comment>
<feature type="compositionally biased region" description="Basic and acidic residues" evidence="1">
    <location>
        <begin position="210"/>
        <end position="220"/>
    </location>
</feature>
<proteinExistence type="predicted"/>
<keyword evidence="3" id="KW-1185">Reference proteome</keyword>
<organism evidence="2 3">
    <name type="scientific">Pleuronectes platessa</name>
    <name type="common">European plaice</name>
    <dbReference type="NCBI Taxonomy" id="8262"/>
    <lineage>
        <taxon>Eukaryota</taxon>
        <taxon>Metazoa</taxon>
        <taxon>Chordata</taxon>
        <taxon>Craniata</taxon>
        <taxon>Vertebrata</taxon>
        <taxon>Euteleostomi</taxon>
        <taxon>Actinopterygii</taxon>
        <taxon>Neopterygii</taxon>
        <taxon>Teleostei</taxon>
        <taxon>Neoteleostei</taxon>
        <taxon>Acanthomorphata</taxon>
        <taxon>Carangaria</taxon>
        <taxon>Pleuronectiformes</taxon>
        <taxon>Pleuronectoidei</taxon>
        <taxon>Pleuronectidae</taxon>
        <taxon>Pleuronectes</taxon>
    </lineage>
</organism>